<feature type="compositionally biased region" description="Low complexity" evidence="10">
    <location>
        <begin position="465"/>
        <end position="485"/>
    </location>
</feature>
<dbReference type="InterPro" id="IPR008271">
    <property type="entry name" value="Ser/Thr_kinase_AS"/>
</dbReference>
<keyword evidence="4 9" id="KW-0547">Nucleotide-binding</keyword>
<dbReference type="PANTHER" id="PTHR47634:SF9">
    <property type="entry name" value="PROTEIN KINASE DOMAIN-CONTAINING PROTEIN-RELATED"/>
    <property type="match status" value="1"/>
</dbReference>
<dbReference type="GO" id="GO:0000245">
    <property type="term" value="P:spliceosomal complex assembly"/>
    <property type="evidence" value="ECO:0007669"/>
    <property type="project" value="TreeGrafter"/>
</dbReference>
<feature type="region of interest" description="Disordered" evidence="10">
    <location>
        <begin position="533"/>
        <end position="564"/>
    </location>
</feature>
<feature type="region of interest" description="Disordered" evidence="10">
    <location>
        <begin position="410"/>
        <end position="435"/>
    </location>
</feature>
<feature type="compositionally biased region" description="Polar residues" evidence="10">
    <location>
        <begin position="653"/>
        <end position="679"/>
    </location>
</feature>
<name>A0A8H8CRU4_PSICU</name>
<evidence type="ECO:0000256" key="1">
    <source>
        <dbReference type="ARBA" id="ARBA00012513"/>
    </source>
</evidence>
<dbReference type="EMBL" id="JAFIQS010000001">
    <property type="protein sequence ID" value="KAG5174499.1"/>
    <property type="molecule type" value="Genomic_DNA"/>
</dbReference>
<evidence type="ECO:0000256" key="3">
    <source>
        <dbReference type="ARBA" id="ARBA00022679"/>
    </source>
</evidence>
<dbReference type="GO" id="GO:0005524">
    <property type="term" value="F:ATP binding"/>
    <property type="evidence" value="ECO:0007669"/>
    <property type="project" value="UniProtKB-UniRule"/>
</dbReference>
<feature type="compositionally biased region" description="Low complexity" evidence="10">
    <location>
        <begin position="688"/>
        <end position="708"/>
    </location>
</feature>
<dbReference type="InterPro" id="IPR017441">
    <property type="entry name" value="Protein_kinase_ATP_BS"/>
</dbReference>
<evidence type="ECO:0000259" key="11">
    <source>
        <dbReference type="PROSITE" id="PS50011"/>
    </source>
</evidence>
<dbReference type="SMART" id="SM00220">
    <property type="entry name" value="S_TKc"/>
    <property type="match status" value="1"/>
</dbReference>
<evidence type="ECO:0000313" key="12">
    <source>
        <dbReference type="EMBL" id="KAG5174499.1"/>
    </source>
</evidence>
<dbReference type="OrthoDB" id="2649at2759"/>
<dbReference type="GO" id="GO:0005737">
    <property type="term" value="C:cytoplasm"/>
    <property type="evidence" value="ECO:0007669"/>
    <property type="project" value="TreeGrafter"/>
</dbReference>
<feature type="domain" description="Protein kinase" evidence="11">
    <location>
        <begin position="396"/>
        <end position="929"/>
    </location>
</feature>
<organism evidence="12">
    <name type="scientific">Psilocybe cubensis</name>
    <name type="common">Psychedelic mushroom</name>
    <name type="synonym">Stropharia cubensis</name>
    <dbReference type="NCBI Taxonomy" id="181762"/>
    <lineage>
        <taxon>Eukaryota</taxon>
        <taxon>Fungi</taxon>
        <taxon>Dikarya</taxon>
        <taxon>Basidiomycota</taxon>
        <taxon>Agaricomycotina</taxon>
        <taxon>Agaricomycetes</taxon>
        <taxon>Agaricomycetidae</taxon>
        <taxon>Agaricales</taxon>
        <taxon>Agaricineae</taxon>
        <taxon>Strophariaceae</taxon>
        <taxon>Psilocybe</taxon>
    </lineage>
</organism>
<dbReference type="PROSITE" id="PS00107">
    <property type="entry name" value="PROTEIN_KINASE_ATP"/>
    <property type="match status" value="1"/>
</dbReference>
<feature type="compositionally biased region" description="Low complexity" evidence="10">
    <location>
        <begin position="622"/>
        <end position="638"/>
    </location>
</feature>
<accession>A0A8H8CRU4</accession>
<dbReference type="EC" id="2.7.11.1" evidence="1"/>
<feature type="binding site" evidence="9">
    <location>
        <position position="86"/>
    </location>
    <ligand>
        <name>ATP</name>
        <dbReference type="ChEBI" id="CHEBI:30616"/>
    </ligand>
</feature>
<evidence type="ECO:0000256" key="6">
    <source>
        <dbReference type="ARBA" id="ARBA00022840"/>
    </source>
</evidence>
<reference evidence="12" key="1">
    <citation type="submission" date="2021-02" db="EMBL/GenBank/DDBJ databases">
        <title>Psilocybe cubensis genome.</title>
        <authorList>
            <person name="Mckernan K.J."/>
            <person name="Crawford S."/>
            <person name="Trippe A."/>
            <person name="Kane L.T."/>
            <person name="Mclaughlin S."/>
        </authorList>
    </citation>
    <scope>NUCLEOTIDE SEQUENCE [LARGE SCALE GENOMIC DNA]</scope>
    <source>
        <strain evidence="12">MGC-MH-2018</strain>
    </source>
</reference>
<dbReference type="PROSITE" id="PS00108">
    <property type="entry name" value="PROTEIN_KINASE_ST"/>
    <property type="match status" value="1"/>
</dbReference>
<dbReference type="GO" id="GO:0005634">
    <property type="term" value="C:nucleus"/>
    <property type="evidence" value="ECO:0007669"/>
    <property type="project" value="TreeGrafter"/>
</dbReference>
<keyword evidence="5" id="KW-0418">Kinase</keyword>
<dbReference type="FunFam" id="1.10.510.10:FF:000275">
    <property type="entry name" value="SRSF protein kinase 2 isoform X3"/>
    <property type="match status" value="1"/>
</dbReference>
<feature type="region of interest" description="Disordered" evidence="10">
    <location>
        <begin position="295"/>
        <end position="316"/>
    </location>
</feature>
<keyword evidence="6 9" id="KW-0067">ATP-binding</keyword>
<dbReference type="AlphaFoldDB" id="A0A8H8CRU4"/>
<dbReference type="Gene3D" id="1.10.510.10">
    <property type="entry name" value="Transferase(Phosphotransferase) domain 1"/>
    <property type="match status" value="2"/>
</dbReference>
<dbReference type="InterPro" id="IPR051334">
    <property type="entry name" value="SRPK"/>
</dbReference>
<dbReference type="SUPFAM" id="SSF56112">
    <property type="entry name" value="Protein kinase-like (PK-like)"/>
    <property type="match status" value="1"/>
</dbReference>
<evidence type="ECO:0000256" key="4">
    <source>
        <dbReference type="ARBA" id="ARBA00022741"/>
    </source>
</evidence>
<feature type="region of interest" description="Disordered" evidence="10">
    <location>
        <begin position="456"/>
        <end position="498"/>
    </location>
</feature>
<feature type="compositionally biased region" description="Low complexity" evidence="10">
    <location>
        <begin position="299"/>
        <end position="316"/>
    </location>
</feature>
<feature type="domain" description="Protein kinase" evidence="11">
    <location>
        <begin position="57"/>
        <end position="344"/>
    </location>
</feature>
<feature type="compositionally biased region" description="Polar residues" evidence="10">
    <location>
        <begin position="612"/>
        <end position="621"/>
    </location>
</feature>
<dbReference type="InterPro" id="IPR011009">
    <property type="entry name" value="Kinase-like_dom_sf"/>
</dbReference>
<feature type="region of interest" description="Disordered" evidence="10">
    <location>
        <begin position="611"/>
        <end position="639"/>
    </location>
</feature>
<dbReference type="Pfam" id="PF00069">
    <property type="entry name" value="Pkinase"/>
    <property type="match status" value="2"/>
</dbReference>
<feature type="region of interest" description="Disordered" evidence="10">
    <location>
        <begin position="651"/>
        <end position="761"/>
    </location>
</feature>
<dbReference type="PROSITE" id="PS50011">
    <property type="entry name" value="PROTEIN_KINASE_DOM"/>
    <property type="match status" value="2"/>
</dbReference>
<evidence type="ECO:0000256" key="2">
    <source>
        <dbReference type="ARBA" id="ARBA00022527"/>
    </source>
</evidence>
<dbReference type="GO" id="GO:0050684">
    <property type="term" value="P:regulation of mRNA processing"/>
    <property type="evidence" value="ECO:0007669"/>
    <property type="project" value="TreeGrafter"/>
</dbReference>
<dbReference type="Gene3D" id="3.30.200.20">
    <property type="entry name" value="Phosphorylase Kinase, domain 1"/>
    <property type="match status" value="1"/>
</dbReference>
<evidence type="ECO:0000256" key="10">
    <source>
        <dbReference type="SAM" id="MobiDB-lite"/>
    </source>
</evidence>
<keyword evidence="3" id="KW-0808">Transferase</keyword>
<sequence>MAPKQPCAKYQYVVTSSGPKILPVDEPSCKDEESPAEYNAGGYLPVKVGDYFNNNRYRVVRKLGWGHFSTVWLVKDSQTARHSALKVVKSAGRYAETARDEIKLLSRVSAFSPSHPGRQHIVSFLDSFSHQGPEASHVCIVFEPLGENLLALIERNKKKGVPRALVKVIARQILLGLEYLHDECDLVHTDIKPENILISIPDIEAHIHNELSQSPSPTSRRVGIPLPVKSRAGVSIPYSQQRTRRQVQIFDSQPLASPGRSGSANGHASLSMNARLDNTSGSVSLNGSYIAQIHMSRNGSGHPGHSSSPAINFSSSAPKIPSGLSASAPRNEASLKEKTAQIYAAKGITAVPSRVINSPSTSSSSSSISSALGSTTAGSSSLVSTPPTSLSHSLGNAVMEFVGTGTFETELRTRPRVSSHDKKGSGDEKEGFVIDSKKLTEKTNLETQISSAISSSWKPTDSWKDQASSSVQSSKSTSSFSQINKQRSVGHTHTRSHSGISSASFWKDLGTAAPAPAILVSAVVAADGRQDDFSKQSTVESADTTSGKSSTTATTVRPSPIGTPLPITKKSVSLASSVTKLISDTSNLLLSGTPPKDFTIRNDLSSHHPLSLLTQSAPYRQSPTTSPSKRSTTRVSPPQQISQLSAHMHLHKPNSQCNCSDPSHQHSRTSSGIRTNTKSRSSRLSEHPPISSVVPLSVPSTSTSVTPTPASPPPIAPPPTPVDSPSISNFIPSPTGTHDIPEGTSQHRTLPPLQTPADAPLPPPISIKIADLGNATPSKKHFTEDIQTRQYRAPEAILGRRDWDARADIWSVACVIFELLTAEFLFDPQGQGELFTKDDDHMAQIIELLGDFPLEVKMGGKYSRELFDHTGALRYIRTLKHWPLKRVMIEKYLFSEADATILCDFLEPMLAVDMRERKSAREMKNHKWLEPTLEDGIVTEW</sequence>
<feature type="region of interest" description="Disordered" evidence="10">
    <location>
        <begin position="354"/>
        <end position="393"/>
    </location>
</feature>
<proteinExistence type="predicted"/>
<gene>
    <name evidence="12" type="ORF">JR316_001158</name>
</gene>
<protein>
    <recommendedName>
        <fullName evidence="1">non-specific serine/threonine protein kinase</fullName>
        <ecNumber evidence="1">2.7.11.1</ecNumber>
    </recommendedName>
</protein>
<evidence type="ECO:0000256" key="5">
    <source>
        <dbReference type="ARBA" id="ARBA00022777"/>
    </source>
</evidence>
<dbReference type="PANTHER" id="PTHR47634">
    <property type="entry name" value="PROTEIN KINASE DOMAIN-CONTAINING PROTEIN-RELATED"/>
    <property type="match status" value="1"/>
</dbReference>
<keyword evidence="2" id="KW-0723">Serine/threonine-protein kinase</keyword>
<dbReference type="InterPro" id="IPR000719">
    <property type="entry name" value="Prot_kinase_dom"/>
</dbReference>
<comment type="catalytic activity">
    <reaction evidence="7">
        <text>L-threonyl-[protein] + ATP = O-phospho-L-threonyl-[protein] + ADP + H(+)</text>
        <dbReference type="Rhea" id="RHEA:46608"/>
        <dbReference type="Rhea" id="RHEA-COMP:11060"/>
        <dbReference type="Rhea" id="RHEA-COMP:11605"/>
        <dbReference type="ChEBI" id="CHEBI:15378"/>
        <dbReference type="ChEBI" id="CHEBI:30013"/>
        <dbReference type="ChEBI" id="CHEBI:30616"/>
        <dbReference type="ChEBI" id="CHEBI:61977"/>
        <dbReference type="ChEBI" id="CHEBI:456216"/>
        <dbReference type="EC" id="2.7.11.1"/>
    </reaction>
</comment>
<comment type="catalytic activity">
    <reaction evidence="8">
        <text>L-seryl-[protein] + ATP = O-phospho-L-seryl-[protein] + ADP + H(+)</text>
        <dbReference type="Rhea" id="RHEA:17989"/>
        <dbReference type="Rhea" id="RHEA-COMP:9863"/>
        <dbReference type="Rhea" id="RHEA-COMP:11604"/>
        <dbReference type="ChEBI" id="CHEBI:15378"/>
        <dbReference type="ChEBI" id="CHEBI:29999"/>
        <dbReference type="ChEBI" id="CHEBI:30616"/>
        <dbReference type="ChEBI" id="CHEBI:83421"/>
        <dbReference type="ChEBI" id="CHEBI:456216"/>
        <dbReference type="EC" id="2.7.11.1"/>
    </reaction>
</comment>
<evidence type="ECO:0000256" key="9">
    <source>
        <dbReference type="PROSITE-ProRule" id="PRU10141"/>
    </source>
</evidence>
<comment type="caution">
    <text evidence="12">The sequence shown here is derived from an EMBL/GenBank/DDBJ whole genome shotgun (WGS) entry which is preliminary data.</text>
</comment>
<feature type="compositionally biased region" description="Low complexity" evidence="10">
    <location>
        <begin position="541"/>
        <end position="555"/>
    </location>
</feature>
<dbReference type="GO" id="GO:0004674">
    <property type="term" value="F:protein serine/threonine kinase activity"/>
    <property type="evidence" value="ECO:0007669"/>
    <property type="project" value="UniProtKB-KW"/>
</dbReference>
<evidence type="ECO:0000256" key="7">
    <source>
        <dbReference type="ARBA" id="ARBA00047899"/>
    </source>
</evidence>
<feature type="compositionally biased region" description="Pro residues" evidence="10">
    <location>
        <begin position="709"/>
        <end position="722"/>
    </location>
</feature>
<evidence type="ECO:0000256" key="8">
    <source>
        <dbReference type="ARBA" id="ARBA00048679"/>
    </source>
</evidence>